<dbReference type="Pfam" id="PF01119">
    <property type="entry name" value="DNA_mis_repair"/>
    <property type="match status" value="1"/>
</dbReference>
<dbReference type="InterPro" id="IPR014721">
    <property type="entry name" value="Ribsml_uS5_D2-typ_fold_subgr"/>
</dbReference>
<reference evidence="8 9" key="1">
    <citation type="journal article" date="2018" name="BMC Genomics">
        <title>Genomic comparison of Trypanosoma conorhini and Trypanosoma rangeli to Trypanosoma cruzi strains of high and low virulence.</title>
        <authorList>
            <person name="Bradwell K.R."/>
            <person name="Koparde V.N."/>
            <person name="Matveyev A.V."/>
            <person name="Serrano M.G."/>
            <person name="Alves J.M."/>
            <person name="Parikh H."/>
            <person name="Huang B."/>
            <person name="Lee V."/>
            <person name="Espinosa-Alvarez O."/>
            <person name="Ortiz P.A."/>
            <person name="Costa-Martins A.G."/>
            <person name="Teixeira M.M."/>
            <person name="Buck G.A."/>
        </authorList>
    </citation>
    <scope>NUCLEOTIDE SEQUENCE [LARGE SCALE GENOMIC DNA]</scope>
    <source>
        <strain evidence="8 9">025E</strain>
    </source>
</reference>
<dbReference type="GO" id="GO:0032389">
    <property type="term" value="C:MutLalpha complex"/>
    <property type="evidence" value="ECO:0007669"/>
    <property type="project" value="TreeGrafter"/>
</dbReference>
<protein>
    <submittedName>
        <fullName evidence="8">Mismatch repair protein MLH1</fullName>
    </submittedName>
</protein>
<dbReference type="Proteomes" id="UP000284403">
    <property type="component" value="Unassembled WGS sequence"/>
</dbReference>
<dbReference type="InterPro" id="IPR032189">
    <property type="entry name" value="Mlh1_C"/>
</dbReference>
<dbReference type="InterPro" id="IPR002099">
    <property type="entry name" value="MutL/Mlh/PMS"/>
</dbReference>
<dbReference type="PROSITE" id="PS00058">
    <property type="entry name" value="DNA_MISMATCH_REPAIR_1"/>
    <property type="match status" value="1"/>
</dbReference>
<sequence>MGAATGAEMRHIERLPESVVNRIAAGEVVQRPSAALKELLENALDAGAAFVQVLVHDGGLGVLQVTDDGHGIHREDLPLLCERYATSKLRSFEELSRITSFGFRGEALSSISYVARVTVTTLRRAGPDGAPPGTLAWRCHYLDGAMQGEPTPCAGNPGTSIRVERMFYNSAVRRRALNRPSEEYGRIVAVVARYALAFPHVAFSCRREEGGGAKAEVFFPRDSATLANIRLFHGPAIASHLHELRCVGASAEGCSAEAVLAARGSAGEGCFLIRGYTSGMALLNRSPYLCVFVNNRLVESAAIKRAVDTVYSGVLTGGNRPFTVLFITVPPDRVDVNIHPTKHEVCLLDEEIIVAQLSENVRLAVLESAARRQLDTRHVLSKAAALCDRGAHLPPPSTSVCSSSTRAVAGVAPPPCNVVRVEPQRGALDAYCRRLPAADEDGASKPSLDDGGGGLPRPEARGQLYLLAAGDSADVVFHAEPHAAQASSVRPPACDDVTAPPATPIVKADATTAAGGNTEVFANILKEEAEDEGGDDDDDDDLGYVMRQFKRQRREIQRAAGMATAAEEDAEEEEDVGGARATSGLPADGAAAETVPDGAESLLLTSVSTVVSHILQATSPTAQSLFEKLAYVGVLNDCMFLAQAGTTLYAVETLRLVRLVVYQRIFMRWSVASLPAPPQLLLQEPVKVTDLLGFALQHDVPPGADVASAEGMQRTVRRMDRCLRQWRCMLLEYFAIEITHDGYLLALPFGLNASWPPPPRVVPLFLWRLAAEVPYREGELACFTAVARHIADTLYGLRLHDAWQEPRPAPSPGDAASGDGADTDDGVPSFVDAIRFALLPCATSPKFFFPPADALLDGTLQAVVSVEELYKVFERC</sequence>
<feature type="region of interest" description="Disordered" evidence="6">
    <location>
        <begin position="562"/>
        <end position="592"/>
    </location>
</feature>
<dbReference type="SUPFAM" id="SSF54211">
    <property type="entry name" value="Ribosomal protein S5 domain 2-like"/>
    <property type="match status" value="1"/>
</dbReference>
<accession>A0A3R7PW97</accession>
<comment type="similarity">
    <text evidence="2">Belongs to the DNA mismatch repair MutL/HexB family.</text>
</comment>
<feature type="region of interest" description="Disordered" evidence="6">
    <location>
        <begin position="439"/>
        <end position="459"/>
    </location>
</feature>
<evidence type="ECO:0000256" key="2">
    <source>
        <dbReference type="ARBA" id="ARBA00006082"/>
    </source>
</evidence>
<dbReference type="InterPro" id="IPR014762">
    <property type="entry name" value="DNA_mismatch_repair_CS"/>
</dbReference>
<dbReference type="SUPFAM" id="SSF55874">
    <property type="entry name" value="ATPase domain of HSP90 chaperone/DNA topoisomerase II/histidine kinase"/>
    <property type="match status" value="1"/>
</dbReference>
<dbReference type="FunFam" id="3.30.565.10:FF:000079">
    <property type="entry name" value="DNA mismatch repair protein MLH"/>
    <property type="match status" value="1"/>
</dbReference>
<dbReference type="PANTHER" id="PTHR10073">
    <property type="entry name" value="DNA MISMATCH REPAIR PROTEIN MLH, PMS, MUTL"/>
    <property type="match status" value="1"/>
</dbReference>
<dbReference type="CDD" id="cd16926">
    <property type="entry name" value="HATPase_MutL-MLH-PMS-like"/>
    <property type="match status" value="1"/>
</dbReference>
<keyword evidence="3" id="KW-0227">DNA damage</keyword>
<dbReference type="InterPro" id="IPR038973">
    <property type="entry name" value="MutL/Mlh/Pms-like"/>
</dbReference>
<dbReference type="Pfam" id="PF13589">
    <property type="entry name" value="HATPase_c_3"/>
    <property type="match status" value="1"/>
</dbReference>
<dbReference type="OrthoDB" id="10254304at2759"/>
<dbReference type="InterPro" id="IPR020568">
    <property type="entry name" value="Ribosomal_Su5_D2-typ_SF"/>
</dbReference>
<dbReference type="AlphaFoldDB" id="A0A3R7PW97"/>
<proteinExistence type="inferred from homology"/>
<comment type="caution">
    <text evidence="8">The sequence shown here is derived from an EMBL/GenBank/DDBJ whole genome shotgun (WGS) entry which is preliminary data.</text>
</comment>
<dbReference type="GeneID" id="40315232"/>
<dbReference type="InterPro" id="IPR036890">
    <property type="entry name" value="HATPase_C_sf"/>
</dbReference>
<feature type="domain" description="DNA mismatch repair protein S5" evidence="7">
    <location>
        <begin position="229"/>
        <end position="366"/>
    </location>
</feature>
<dbReference type="SMART" id="SM01340">
    <property type="entry name" value="DNA_mis_repair"/>
    <property type="match status" value="1"/>
</dbReference>
<dbReference type="NCBIfam" id="TIGR00585">
    <property type="entry name" value="mutl"/>
    <property type="match status" value="1"/>
</dbReference>
<dbReference type="Pfam" id="PF16413">
    <property type="entry name" value="Mlh1_C"/>
    <property type="match status" value="1"/>
</dbReference>
<dbReference type="GO" id="GO:0006298">
    <property type="term" value="P:mismatch repair"/>
    <property type="evidence" value="ECO:0007669"/>
    <property type="project" value="InterPro"/>
</dbReference>
<comment type="subcellular location">
    <subcellularLocation>
        <location evidence="1">Nucleus</location>
    </subcellularLocation>
</comment>
<dbReference type="GO" id="GO:0016887">
    <property type="term" value="F:ATP hydrolysis activity"/>
    <property type="evidence" value="ECO:0007669"/>
    <property type="project" value="InterPro"/>
</dbReference>
<evidence type="ECO:0000313" key="8">
    <source>
        <dbReference type="EMBL" id="RNF26138.1"/>
    </source>
</evidence>
<evidence type="ECO:0000256" key="6">
    <source>
        <dbReference type="SAM" id="MobiDB-lite"/>
    </source>
</evidence>
<keyword evidence="5" id="KW-0539">Nucleus</keyword>
<dbReference type="RefSeq" id="XP_029231344.1">
    <property type="nucleotide sequence ID" value="XM_029368559.1"/>
</dbReference>
<dbReference type="GO" id="GO:0005524">
    <property type="term" value="F:ATP binding"/>
    <property type="evidence" value="ECO:0007669"/>
    <property type="project" value="InterPro"/>
</dbReference>
<dbReference type="Gene3D" id="3.30.230.10">
    <property type="match status" value="1"/>
</dbReference>
<keyword evidence="4" id="KW-0234">DNA repair</keyword>
<evidence type="ECO:0000256" key="1">
    <source>
        <dbReference type="ARBA" id="ARBA00004123"/>
    </source>
</evidence>
<name>A0A3R7PW97_9TRYP</name>
<evidence type="ECO:0000313" key="9">
    <source>
        <dbReference type="Proteomes" id="UP000284403"/>
    </source>
</evidence>
<evidence type="ECO:0000259" key="7">
    <source>
        <dbReference type="SMART" id="SM01340"/>
    </source>
</evidence>
<dbReference type="Gene3D" id="3.30.565.10">
    <property type="entry name" value="Histidine kinase-like ATPase, C-terminal domain"/>
    <property type="match status" value="1"/>
</dbReference>
<dbReference type="GO" id="GO:0030983">
    <property type="term" value="F:mismatched DNA binding"/>
    <property type="evidence" value="ECO:0007669"/>
    <property type="project" value="InterPro"/>
</dbReference>
<keyword evidence="9" id="KW-1185">Reference proteome</keyword>
<dbReference type="PANTHER" id="PTHR10073:SF12">
    <property type="entry name" value="DNA MISMATCH REPAIR PROTEIN MLH1"/>
    <property type="match status" value="1"/>
</dbReference>
<gene>
    <name evidence="8" type="ORF">Tco025E_01621</name>
</gene>
<dbReference type="GO" id="GO:0140664">
    <property type="term" value="F:ATP-dependent DNA damage sensor activity"/>
    <property type="evidence" value="ECO:0007669"/>
    <property type="project" value="InterPro"/>
</dbReference>
<evidence type="ECO:0000256" key="4">
    <source>
        <dbReference type="ARBA" id="ARBA00023204"/>
    </source>
</evidence>
<evidence type="ECO:0000256" key="5">
    <source>
        <dbReference type="ARBA" id="ARBA00023242"/>
    </source>
</evidence>
<dbReference type="EMBL" id="MKKU01000056">
    <property type="protein sequence ID" value="RNF26138.1"/>
    <property type="molecule type" value="Genomic_DNA"/>
</dbReference>
<feature type="compositionally biased region" description="Acidic residues" evidence="6">
    <location>
        <begin position="566"/>
        <end position="576"/>
    </location>
</feature>
<dbReference type="InterPro" id="IPR013507">
    <property type="entry name" value="DNA_mismatch_S5_2-like"/>
</dbReference>
<evidence type="ECO:0000256" key="3">
    <source>
        <dbReference type="ARBA" id="ARBA00022763"/>
    </source>
</evidence>
<organism evidence="8 9">
    <name type="scientific">Trypanosoma conorhini</name>
    <dbReference type="NCBI Taxonomy" id="83891"/>
    <lineage>
        <taxon>Eukaryota</taxon>
        <taxon>Discoba</taxon>
        <taxon>Euglenozoa</taxon>
        <taxon>Kinetoplastea</taxon>
        <taxon>Metakinetoplastina</taxon>
        <taxon>Trypanosomatida</taxon>
        <taxon>Trypanosomatidae</taxon>
        <taxon>Trypanosoma</taxon>
    </lineage>
</organism>